<proteinExistence type="inferred from homology"/>
<feature type="region of interest" description="Disordered" evidence="8">
    <location>
        <begin position="167"/>
        <end position="390"/>
    </location>
</feature>
<dbReference type="GeneID" id="25901163"/>
<dbReference type="EMBL" id="KQ241618">
    <property type="protein sequence ID" value="KNC87224.1"/>
    <property type="molecule type" value="Genomic_DNA"/>
</dbReference>
<feature type="compositionally biased region" description="Basic residues" evidence="8">
    <location>
        <begin position="606"/>
        <end position="618"/>
    </location>
</feature>
<evidence type="ECO:0000256" key="2">
    <source>
        <dbReference type="ARBA" id="ARBA00022517"/>
    </source>
</evidence>
<dbReference type="AlphaFoldDB" id="A0A0L0GE97"/>
<dbReference type="OrthoDB" id="445326at2759"/>
<feature type="compositionally biased region" description="Acidic residues" evidence="8">
    <location>
        <begin position="376"/>
        <end position="386"/>
    </location>
</feature>
<keyword evidence="2 7" id="KW-0690">Ribosome biogenesis</keyword>
<dbReference type="GO" id="GO:0034457">
    <property type="term" value="C:Mpp10 complex"/>
    <property type="evidence" value="ECO:0007669"/>
    <property type="project" value="UniProtKB-UniRule"/>
</dbReference>
<organism evidence="9 10">
    <name type="scientific">Sphaeroforma arctica JP610</name>
    <dbReference type="NCBI Taxonomy" id="667725"/>
    <lineage>
        <taxon>Eukaryota</taxon>
        <taxon>Ichthyosporea</taxon>
        <taxon>Ichthyophonida</taxon>
        <taxon>Sphaeroforma</taxon>
    </lineage>
</organism>
<evidence type="ECO:0000313" key="10">
    <source>
        <dbReference type="Proteomes" id="UP000054560"/>
    </source>
</evidence>
<evidence type="ECO:0000256" key="3">
    <source>
        <dbReference type="ARBA" id="ARBA00022552"/>
    </source>
</evidence>
<dbReference type="STRING" id="667725.A0A0L0GE97"/>
<dbReference type="Pfam" id="PF04006">
    <property type="entry name" value="Mpp10"/>
    <property type="match status" value="1"/>
</dbReference>
<dbReference type="PANTHER" id="PTHR17039">
    <property type="entry name" value="U3 SMALL NUCLEOLAR RIBONUCLEOPROTEIN PROTEIN MPP10"/>
    <property type="match status" value="1"/>
</dbReference>
<evidence type="ECO:0000256" key="5">
    <source>
        <dbReference type="ARBA" id="ARBA00023274"/>
    </source>
</evidence>
<keyword evidence="4 7" id="KW-0539">Nucleus</keyword>
<dbReference type="InterPro" id="IPR012173">
    <property type="entry name" value="Mpp10"/>
</dbReference>
<sequence length="709" mass="79302">MVVSSTLPVPTDVLGSEEIESVLNDVLVDPTVFVNPKASVAAQLLKVTQQMFDLAVSESVSRDPNAKANTHAGPLECLLTQGFDNDMLWEELQMQNEPMTSYLEQGTEKTLKTAHNEGIILIAQADDEEDSESESDSEDVDSEEMSTGDSSEKDAARMRRRMMMASGDDDEEVANDLEDVSHSNTQQPKRKRGKKSAADDDFFKLSEMNNFLDDMDRLENKRQKRGDAMSDSDGDDLDLEKQSASEGEEGDILNANDNDIDLFATYSEEEDEEFISEGEEENDDAQTTKKGLSYSDFFDKPDGLEEDAKGLARKSKGSSAQFEEIAFDHDDESEEVHETTEDKNDVDGDTDSDSDSDSDIGSEEQEQEGTVRNLLSDDEEEGEQLTEFEKKQAKLRERIKEIEENNLKSKSWQMSGEATSKTRETNSLLQEVLDFDTTMKPVPEITEEVTQSLEDLIRQRIKDDVWDDVERKEALPTHTTRRANYELDMEKSKKGLADVYEEEYMQQVGGAPDAAAIKTKAAQDKVTEMYMHLCSKLDALANFHFTPARAKEDVEIIVNKPALAMEEILPTATSTVQQLAPEEAYRKSRQELKGADEKTESDRARERKAKKADKRQKNKERDDKMKKLEKSNPALAHKLNKKSAMSDIKKGKVKGASSVEPAADTRALKSSTAFFSQLQDEARATIKGTVAAKGPPKERRNNASAAFKL</sequence>
<feature type="compositionally biased region" description="Basic and acidic residues" evidence="8">
    <location>
        <begin position="214"/>
        <end position="228"/>
    </location>
</feature>
<feature type="compositionally biased region" description="Basic and acidic residues" evidence="8">
    <location>
        <begin position="583"/>
        <end position="605"/>
    </location>
</feature>
<dbReference type="GO" id="GO:0005732">
    <property type="term" value="C:sno(s)RNA-containing ribonucleoprotein complex"/>
    <property type="evidence" value="ECO:0007669"/>
    <property type="project" value="UniProtKB-UniRule"/>
</dbReference>
<evidence type="ECO:0000256" key="1">
    <source>
        <dbReference type="ARBA" id="ARBA00004604"/>
    </source>
</evidence>
<dbReference type="RefSeq" id="XP_014161126.1">
    <property type="nucleotide sequence ID" value="XM_014305651.1"/>
</dbReference>
<feature type="compositionally biased region" description="Basic and acidic residues" evidence="8">
    <location>
        <begin position="297"/>
        <end position="310"/>
    </location>
</feature>
<protein>
    <recommendedName>
        <fullName evidence="7">U3 small nucleolar ribonucleoprotein protein MPP10</fullName>
    </recommendedName>
</protein>
<feature type="compositionally biased region" description="Acidic residues" evidence="8">
    <location>
        <begin position="167"/>
        <end position="178"/>
    </location>
</feature>
<feature type="compositionally biased region" description="Basic and acidic residues" evidence="8">
    <location>
        <begin position="619"/>
        <end position="630"/>
    </location>
</feature>
<comment type="function">
    <text evidence="7">Involved in nucleolar processing of pre-18S ribosomal RNA.</text>
</comment>
<feature type="compositionally biased region" description="Basic and acidic residues" evidence="8">
    <location>
        <begin position="336"/>
        <end position="346"/>
    </location>
</feature>
<feature type="compositionally biased region" description="Acidic residues" evidence="8">
    <location>
        <begin position="267"/>
        <end position="284"/>
    </location>
</feature>
<evidence type="ECO:0000256" key="6">
    <source>
        <dbReference type="ARBA" id="ARBA00029455"/>
    </source>
</evidence>
<dbReference type="Proteomes" id="UP000054560">
    <property type="component" value="Unassembled WGS sequence"/>
</dbReference>
<evidence type="ECO:0000256" key="4">
    <source>
        <dbReference type="ARBA" id="ARBA00023242"/>
    </source>
</evidence>
<dbReference type="PIRSF" id="PIRSF017300">
    <property type="entry name" value="snoRNP_Mpp10"/>
    <property type="match status" value="1"/>
</dbReference>
<evidence type="ECO:0000313" key="9">
    <source>
        <dbReference type="EMBL" id="KNC87224.1"/>
    </source>
</evidence>
<keyword evidence="5 7" id="KW-0687">Ribonucleoprotein</keyword>
<comment type="similarity">
    <text evidence="6 7">Belongs to the MPP10 family.</text>
</comment>
<feature type="region of interest" description="Disordered" evidence="8">
    <location>
        <begin position="573"/>
        <end position="663"/>
    </location>
</feature>
<keyword evidence="10" id="KW-1185">Reference proteome</keyword>
<gene>
    <name evidence="9" type="ORF">SARC_00659</name>
</gene>
<dbReference type="PANTHER" id="PTHR17039:SF0">
    <property type="entry name" value="U3 SMALL NUCLEOLAR RIBONUCLEOPROTEIN PROTEIN MPP10"/>
    <property type="match status" value="1"/>
</dbReference>
<reference evidence="9 10" key="1">
    <citation type="submission" date="2011-02" db="EMBL/GenBank/DDBJ databases">
        <title>The Genome Sequence of Sphaeroforma arctica JP610.</title>
        <authorList>
            <consortium name="The Broad Institute Genome Sequencing Platform"/>
            <person name="Russ C."/>
            <person name="Cuomo C."/>
            <person name="Young S.K."/>
            <person name="Zeng Q."/>
            <person name="Gargeya S."/>
            <person name="Alvarado L."/>
            <person name="Berlin A."/>
            <person name="Chapman S.B."/>
            <person name="Chen Z."/>
            <person name="Freedman E."/>
            <person name="Gellesch M."/>
            <person name="Goldberg J."/>
            <person name="Griggs A."/>
            <person name="Gujja S."/>
            <person name="Heilman E."/>
            <person name="Heiman D."/>
            <person name="Howarth C."/>
            <person name="Mehta T."/>
            <person name="Neiman D."/>
            <person name="Pearson M."/>
            <person name="Roberts A."/>
            <person name="Saif S."/>
            <person name="Shea T."/>
            <person name="Shenoy N."/>
            <person name="Sisk P."/>
            <person name="Stolte C."/>
            <person name="Sykes S."/>
            <person name="White J."/>
            <person name="Yandava C."/>
            <person name="Burger G."/>
            <person name="Gray M.W."/>
            <person name="Holland P.W.H."/>
            <person name="King N."/>
            <person name="Lang F.B.F."/>
            <person name="Roger A.J."/>
            <person name="Ruiz-Trillo I."/>
            <person name="Haas B."/>
            <person name="Nusbaum C."/>
            <person name="Birren B."/>
        </authorList>
    </citation>
    <scope>NUCLEOTIDE SEQUENCE [LARGE SCALE GENOMIC DNA]</scope>
    <source>
        <strain evidence="9 10">JP610</strain>
    </source>
</reference>
<feature type="compositionally biased region" description="Acidic residues" evidence="8">
    <location>
        <begin position="125"/>
        <end position="146"/>
    </location>
</feature>
<accession>A0A0L0GE97</accession>
<dbReference type="eggNOG" id="KOG2600">
    <property type="taxonomic scope" value="Eukaryota"/>
</dbReference>
<keyword evidence="3 7" id="KW-0698">rRNA processing</keyword>
<feature type="region of interest" description="Disordered" evidence="8">
    <location>
        <begin position="123"/>
        <end position="155"/>
    </location>
</feature>
<evidence type="ECO:0000256" key="7">
    <source>
        <dbReference type="PIRNR" id="PIRNR017300"/>
    </source>
</evidence>
<evidence type="ECO:0000256" key="8">
    <source>
        <dbReference type="SAM" id="MobiDB-lite"/>
    </source>
</evidence>
<dbReference type="GO" id="GO:0032040">
    <property type="term" value="C:small-subunit processome"/>
    <property type="evidence" value="ECO:0007669"/>
    <property type="project" value="TreeGrafter"/>
</dbReference>
<feature type="compositionally biased region" description="Acidic residues" evidence="8">
    <location>
        <begin position="347"/>
        <end position="367"/>
    </location>
</feature>
<dbReference type="GO" id="GO:0006364">
    <property type="term" value="P:rRNA processing"/>
    <property type="evidence" value="ECO:0007669"/>
    <property type="project" value="UniProtKB-KW"/>
</dbReference>
<comment type="subcellular location">
    <subcellularLocation>
        <location evidence="1 7">Nucleus</location>
        <location evidence="1 7">Nucleolus</location>
    </subcellularLocation>
</comment>
<name>A0A0L0GE97_9EUKA</name>